<dbReference type="EMBL" id="RXIC02000026">
    <property type="protein sequence ID" value="KAB1204005.1"/>
    <property type="molecule type" value="Genomic_DNA"/>
</dbReference>
<dbReference type="PANTHER" id="PTHR46202:SF1">
    <property type="entry name" value="DNA EXCISION REPAIR PROTEIN ERCC-8"/>
    <property type="match status" value="1"/>
</dbReference>
<dbReference type="Pfam" id="PF00400">
    <property type="entry name" value="WD40"/>
    <property type="match status" value="3"/>
</dbReference>
<dbReference type="PRINTS" id="PR00320">
    <property type="entry name" value="GPROTEINBRPT"/>
</dbReference>
<dbReference type="Proteomes" id="UP000516437">
    <property type="component" value="Chromosome 8"/>
</dbReference>
<evidence type="ECO:0000313" key="7">
    <source>
        <dbReference type="Proteomes" id="UP000516437"/>
    </source>
</evidence>
<dbReference type="SMART" id="SM00320">
    <property type="entry name" value="WD40"/>
    <property type="match status" value="5"/>
</dbReference>
<evidence type="ECO:0000313" key="6">
    <source>
        <dbReference type="EMBL" id="KAB1204005.1"/>
    </source>
</evidence>
<organism evidence="6 7">
    <name type="scientific">Morella rubra</name>
    <name type="common">Chinese bayberry</name>
    <dbReference type="NCBI Taxonomy" id="262757"/>
    <lineage>
        <taxon>Eukaryota</taxon>
        <taxon>Viridiplantae</taxon>
        <taxon>Streptophyta</taxon>
        <taxon>Embryophyta</taxon>
        <taxon>Tracheophyta</taxon>
        <taxon>Spermatophyta</taxon>
        <taxon>Magnoliopsida</taxon>
        <taxon>eudicotyledons</taxon>
        <taxon>Gunneridae</taxon>
        <taxon>Pentapetalae</taxon>
        <taxon>rosids</taxon>
        <taxon>fabids</taxon>
        <taxon>Fagales</taxon>
        <taxon>Myricaceae</taxon>
        <taxon>Morella</taxon>
    </lineage>
</organism>
<evidence type="ECO:0000256" key="3">
    <source>
        <dbReference type="ARBA" id="ARBA00022763"/>
    </source>
</evidence>
<dbReference type="PROSITE" id="PS50294">
    <property type="entry name" value="WD_REPEATS_REGION"/>
    <property type="match status" value="2"/>
</dbReference>
<dbReference type="AlphaFoldDB" id="A0A6A1UUD3"/>
<keyword evidence="4" id="KW-0234">DNA repair</keyword>
<keyword evidence="2" id="KW-0677">Repeat</keyword>
<dbReference type="InterPro" id="IPR042238">
    <property type="entry name" value="Rad28/ERCC8/Ckn1/ATCSA-1"/>
</dbReference>
<feature type="repeat" description="WD" evidence="5">
    <location>
        <begin position="105"/>
        <end position="147"/>
    </location>
</feature>
<feature type="repeat" description="WD" evidence="5">
    <location>
        <begin position="417"/>
        <end position="449"/>
    </location>
</feature>
<protein>
    <submittedName>
        <fullName evidence="6">DNA excision repair protein ERCC-8</fullName>
    </submittedName>
</protein>
<accession>A0A6A1UUD3</accession>
<dbReference type="GO" id="GO:0006283">
    <property type="term" value="P:transcription-coupled nucleotide-excision repair"/>
    <property type="evidence" value="ECO:0007669"/>
    <property type="project" value="InterPro"/>
</dbReference>
<evidence type="ECO:0000256" key="5">
    <source>
        <dbReference type="PROSITE-ProRule" id="PRU00221"/>
    </source>
</evidence>
<keyword evidence="7" id="KW-1185">Reference proteome</keyword>
<evidence type="ECO:0000256" key="2">
    <source>
        <dbReference type="ARBA" id="ARBA00022737"/>
    </source>
</evidence>
<comment type="caution">
    <text evidence="6">The sequence shown here is derived from an EMBL/GenBank/DDBJ whole genome shotgun (WGS) entry which is preliminary data.</text>
</comment>
<dbReference type="OrthoDB" id="361494at2759"/>
<dbReference type="InterPro" id="IPR015943">
    <property type="entry name" value="WD40/YVTN_repeat-like_dom_sf"/>
</dbReference>
<dbReference type="PANTHER" id="PTHR46202">
    <property type="entry name" value="DNA EXCISION REPAIR PROTEIN ERCC-8"/>
    <property type="match status" value="1"/>
</dbReference>
<gene>
    <name evidence="6" type="ORF">CJ030_MR8G002100</name>
</gene>
<reference evidence="6 7" key="1">
    <citation type="journal article" date="2019" name="Plant Biotechnol. J.">
        <title>The red bayberry genome and genetic basis of sex determination.</title>
        <authorList>
            <person name="Jia H.M."/>
            <person name="Jia H.J."/>
            <person name="Cai Q.L."/>
            <person name="Wang Y."/>
            <person name="Zhao H.B."/>
            <person name="Yang W.F."/>
            <person name="Wang G.Y."/>
            <person name="Li Y.H."/>
            <person name="Zhan D.L."/>
            <person name="Shen Y.T."/>
            <person name="Niu Q.F."/>
            <person name="Chang L."/>
            <person name="Qiu J."/>
            <person name="Zhao L."/>
            <person name="Xie H.B."/>
            <person name="Fu W.Y."/>
            <person name="Jin J."/>
            <person name="Li X.W."/>
            <person name="Jiao Y."/>
            <person name="Zhou C.C."/>
            <person name="Tu T."/>
            <person name="Chai C.Y."/>
            <person name="Gao J.L."/>
            <person name="Fan L.J."/>
            <person name="van de Weg E."/>
            <person name="Wang J.Y."/>
            <person name="Gao Z.S."/>
        </authorList>
    </citation>
    <scope>NUCLEOTIDE SEQUENCE [LARGE SCALE GENOMIC DNA]</scope>
    <source>
        <tissue evidence="6">Leaves</tissue>
    </source>
</reference>
<dbReference type="GO" id="GO:0000209">
    <property type="term" value="P:protein polyubiquitination"/>
    <property type="evidence" value="ECO:0007669"/>
    <property type="project" value="TreeGrafter"/>
</dbReference>
<sequence length="516" mass="57387">MWKEIGDREAGKLRPKSFANSIKSNRIRTLQLSNHKDIVSPHRGAINSLQEYNEIGVDLTEGRYLLSGASDASAAVYDVQRSTDYEGGGLIARHKCIFVVDKQHENGHKYAISSAIWYPVDTGLFITGSYDHHINVWDTNTTQVVMNFKMPGKVYRTAMSSLATSHMLIAAGTEDVQVRLCDIASGAFAHTLSGHRDGVMTVEWSTSSEWVLVTGGCDGAIRFWDIRRTGCFLVLDQSHSQLGRRPPITERSTTNKALASKSLSAVQSLYPKPRGQQRKLANGNGTKQSLGVKMAKGSVRQRLHPGMLSIQDHATAHYGAVTGLKLTEDGMYLLSAGEKKKERTVVEVVDKEGSDSRLKLWDVESGCNTLVNFETVRLQTSKPIQLATTQDSSLVFVPCMTAVKAFDVWSGRTSSTFRGHYEYVNCCWFSFQDQELYTGGNDKQILVWSPSRLIGDDLVLTLQLRIFNPLKIVHILHMMKDLLRIRTTGVIDIGRCCILAFDLRLLDDDIPLGPMD</sequence>
<feature type="repeat" description="WD" evidence="5">
    <location>
        <begin position="192"/>
        <end position="227"/>
    </location>
</feature>
<dbReference type="PROSITE" id="PS50082">
    <property type="entry name" value="WD_REPEATS_2"/>
    <property type="match status" value="3"/>
</dbReference>
<dbReference type="InterPro" id="IPR019775">
    <property type="entry name" value="WD40_repeat_CS"/>
</dbReference>
<dbReference type="GO" id="GO:0031464">
    <property type="term" value="C:Cul4A-RING E3 ubiquitin ligase complex"/>
    <property type="evidence" value="ECO:0007669"/>
    <property type="project" value="TreeGrafter"/>
</dbReference>
<dbReference type="InterPro" id="IPR036322">
    <property type="entry name" value="WD40_repeat_dom_sf"/>
</dbReference>
<proteinExistence type="predicted"/>
<evidence type="ECO:0000256" key="4">
    <source>
        <dbReference type="ARBA" id="ARBA00023204"/>
    </source>
</evidence>
<dbReference type="Gene3D" id="2.130.10.10">
    <property type="entry name" value="YVTN repeat-like/Quinoprotein amine dehydrogenase"/>
    <property type="match status" value="1"/>
</dbReference>
<keyword evidence="1 5" id="KW-0853">WD repeat</keyword>
<dbReference type="PROSITE" id="PS00678">
    <property type="entry name" value="WD_REPEATS_1"/>
    <property type="match status" value="1"/>
</dbReference>
<dbReference type="GO" id="GO:0000109">
    <property type="term" value="C:nucleotide-excision repair complex"/>
    <property type="evidence" value="ECO:0007669"/>
    <property type="project" value="TreeGrafter"/>
</dbReference>
<evidence type="ECO:0000256" key="1">
    <source>
        <dbReference type="ARBA" id="ARBA00022574"/>
    </source>
</evidence>
<keyword evidence="3" id="KW-0227">DNA damage</keyword>
<name>A0A6A1UUD3_9ROSI</name>
<dbReference type="SUPFAM" id="SSF50978">
    <property type="entry name" value="WD40 repeat-like"/>
    <property type="match status" value="1"/>
</dbReference>
<dbReference type="GO" id="GO:0043161">
    <property type="term" value="P:proteasome-mediated ubiquitin-dependent protein catabolic process"/>
    <property type="evidence" value="ECO:0007669"/>
    <property type="project" value="TreeGrafter"/>
</dbReference>
<dbReference type="FunFam" id="2.130.10.10:FF:001188">
    <property type="entry name" value="Transducin/WD40 repeat-like superfamily protein"/>
    <property type="match status" value="1"/>
</dbReference>
<dbReference type="InterPro" id="IPR001680">
    <property type="entry name" value="WD40_rpt"/>
</dbReference>
<dbReference type="InterPro" id="IPR020472">
    <property type="entry name" value="WD40_PAC1"/>
</dbReference>